<feature type="transmembrane region" description="Helical" evidence="1">
    <location>
        <begin position="162"/>
        <end position="186"/>
    </location>
</feature>
<dbReference type="OrthoDB" id="7451046at2"/>
<sequence length="190" mass="19299">MDAIMLALVAVALANADGRTGALLSNLLSVRSDRRVVVIIAFSAFILNAVVAAVLGSVANRMIGQGVAALLVAFSMLSAVVALLWRDRAAPADADQAPPALLAGRMLVTQFGDRSHFLIGALAATSGAGVWAAAGGLVGWTIAMLPCLAFGPALREKRAARIVRGASATVLLIWAIRTALGAFGLIGSAA</sequence>
<evidence type="ECO:0008006" key="4">
    <source>
        <dbReference type="Google" id="ProtNLM"/>
    </source>
</evidence>
<feature type="transmembrane region" description="Helical" evidence="1">
    <location>
        <begin position="34"/>
        <end position="55"/>
    </location>
</feature>
<keyword evidence="1" id="KW-0472">Membrane</keyword>
<evidence type="ECO:0000256" key="1">
    <source>
        <dbReference type="SAM" id="Phobius"/>
    </source>
</evidence>
<reference evidence="2 3" key="1">
    <citation type="journal article" date="2015" name="Genome Announc.">
        <title>Complete Genome Sequence of Polypropylene Glycol- and Polyethylene Glycol-Degrading Sphingopyxis macrogoltabida Strain EY-1.</title>
        <authorList>
            <person name="Ohtsubo Y."/>
            <person name="Nagata Y."/>
            <person name="Numata M."/>
            <person name="Tsuchikane K."/>
            <person name="Hosoyama A."/>
            <person name="Yamazoe A."/>
            <person name="Tsuda M."/>
            <person name="Fujita N."/>
            <person name="Kawai F."/>
        </authorList>
    </citation>
    <scope>NUCLEOTIDE SEQUENCE [LARGE SCALE GENOMIC DNA]</scope>
    <source>
        <strain evidence="2 3">EY-1</strain>
    </source>
</reference>
<keyword evidence="1" id="KW-0812">Transmembrane</keyword>
<evidence type="ECO:0000313" key="2">
    <source>
        <dbReference type="EMBL" id="ALH82149.1"/>
    </source>
</evidence>
<accession>A0A0N9V2P2</accession>
<dbReference type="Proteomes" id="UP000058074">
    <property type="component" value="Chromosome"/>
</dbReference>
<gene>
    <name evidence="2" type="ORF">AN936_17835</name>
</gene>
<dbReference type="PATRIC" id="fig|33050.5.peg.3699"/>
<feature type="transmembrane region" description="Helical" evidence="1">
    <location>
        <begin position="117"/>
        <end position="150"/>
    </location>
</feature>
<keyword evidence="1" id="KW-1133">Transmembrane helix</keyword>
<dbReference type="KEGG" id="smag:AN936_17835"/>
<protein>
    <recommendedName>
        <fullName evidence="4">GDT1 family protein</fullName>
    </recommendedName>
</protein>
<evidence type="ECO:0000313" key="3">
    <source>
        <dbReference type="Proteomes" id="UP000058074"/>
    </source>
</evidence>
<dbReference type="EMBL" id="CP012700">
    <property type="protein sequence ID" value="ALH82149.1"/>
    <property type="molecule type" value="Genomic_DNA"/>
</dbReference>
<feature type="transmembrane region" description="Helical" evidence="1">
    <location>
        <begin position="67"/>
        <end position="85"/>
    </location>
</feature>
<dbReference type="AlphaFoldDB" id="A0A0N9V2P2"/>
<organism evidence="2 3">
    <name type="scientific">Sphingopyxis macrogoltabida</name>
    <name type="common">Sphingomonas macrogoltabidus</name>
    <dbReference type="NCBI Taxonomy" id="33050"/>
    <lineage>
        <taxon>Bacteria</taxon>
        <taxon>Pseudomonadati</taxon>
        <taxon>Pseudomonadota</taxon>
        <taxon>Alphaproteobacteria</taxon>
        <taxon>Sphingomonadales</taxon>
        <taxon>Sphingomonadaceae</taxon>
        <taxon>Sphingopyxis</taxon>
    </lineage>
</organism>
<name>A0A0N9V2P2_SPHMC</name>
<dbReference type="RefSeq" id="WP_054589241.1">
    <property type="nucleotide sequence ID" value="NZ_CP012700.1"/>
</dbReference>
<proteinExistence type="predicted"/>